<keyword evidence="3" id="KW-1185">Reference proteome</keyword>
<organism evidence="2 3">
    <name type="scientific">Amycolatopsis speibonae</name>
    <dbReference type="NCBI Taxonomy" id="1450224"/>
    <lineage>
        <taxon>Bacteria</taxon>
        <taxon>Bacillati</taxon>
        <taxon>Actinomycetota</taxon>
        <taxon>Actinomycetes</taxon>
        <taxon>Pseudonocardiales</taxon>
        <taxon>Pseudonocardiaceae</taxon>
        <taxon>Amycolatopsis</taxon>
    </lineage>
</organism>
<gene>
    <name evidence="2" type="ORF">ACFOSH_14210</name>
</gene>
<proteinExistence type="predicted"/>
<evidence type="ECO:0000259" key="1">
    <source>
        <dbReference type="Pfam" id="PF07812"/>
    </source>
</evidence>
<dbReference type="InterPro" id="IPR012924">
    <property type="entry name" value="TfuA_core"/>
</dbReference>
<name>A0ABV7NV76_9PSEU</name>
<feature type="domain" description="TfuA-like core" evidence="1">
    <location>
        <begin position="50"/>
        <end position="169"/>
    </location>
</feature>
<protein>
    <submittedName>
        <fullName evidence="2">TfuA-like protein</fullName>
    </submittedName>
</protein>
<dbReference type="EMBL" id="JBHRWK010000019">
    <property type="protein sequence ID" value="MFC3450590.1"/>
    <property type="molecule type" value="Genomic_DNA"/>
</dbReference>
<accession>A0ABV7NV76</accession>
<evidence type="ECO:0000313" key="3">
    <source>
        <dbReference type="Proteomes" id="UP001595645"/>
    </source>
</evidence>
<dbReference type="Proteomes" id="UP001595645">
    <property type="component" value="Unassembled WGS sequence"/>
</dbReference>
<comment type="caution">
    <text evidence="2">The sequence shown here is derived from an EMBL/GenBank/DDBJ whole genome shotgun (WGS) entry which is preliminary data.</text>
</comment>
<evidence type="ECO:0000313" key="2">
    <source>
        <dbReference type="EMBL" id="MFC3450590.1"/>
    </source>
</evidence>
<reference evidence="3" key="1">
    <citation type="journal article" date="2019" name="Int. J. Syst. Evol. Microbiol.">
        <title>The Global Catalogue of Microorganisms (GCM) 10K type strain sequencing project: providing services to taxonomists for standard genome sequencing and annotation.</title>
        <authorList>
            <consortium name="The Broad Institute Genomics Platform"/>
            <consortium name="The Broad Institute Genome Sequencing Center for Infectious Disease"/>
            <person name="Wu L."/>
            <person name="Ma J."/>
        </authorList>
    </citation>
    <scope>NUCLEOTIDE SEQUENCE [LARGE SCALE GENOMIC DNA]</scope>
    <source>
        <strain evidence="3">CGMCC 4.7676</strain>
    </source>
</reference>
<sequence length="480" mass="53468">MPRCLLFIGPSLPDAADLVPDSAIEVLPPVAAGDLLRLSLEPGDVVGIVDGYFHQVGTVRHKEILALLSHGVRVLGAASMGALRAAELDSFGMEGIGGIYADYRDGILEADDEVTLLHSTPDERYRPLSEPLVCLRATLSRAVEDGVCDSGTATRLVATLAAWPFGRRSYDGLVTAGREAGIDADTVHEIRRYCLAHRLDPKREDALLLLDSLRQASRAERSTSPAVAPVNRTSFLCSWQIAASGLDIGDSPRHGHLGALRACQLFADDYPRFHRELILRALKTACAKECGANSPAADDEDLEQIALRHGEHRGLYRLPADPSRLEFLTQWSTRTERDTLLLPDQLVTFLVRSFRVHPGLTWDELAIRHLRHQPPWQDARHLVQLAWDVNDRVFEENWEHDINDLSSERILDWFSRRWEIPSAELELAAMDRGIESLDSLTMAGRAFYLLARYNPDFVHLDLDVSAAREVHETSVVPLTR</sequence>
<dbReference type="RefSeq" id="WP_378239313.1">
    <property type="nucleotide sequence ID" value="NZ_JBHRWK010000019.1"/>
</dbReference>
<dbReference type="Pfam" id="PF07812">
    <property type="entry name" value="TfuA"/>
    <property type="match status" value="1"/>
</dbReference>